<evidence type="ECO:0000259" key="1">
    <source>
        <dbReference type="Pfam" id="PF11954"/>
    </source>
</evidence>
<reference evidence="2" key="1">
    <citation type="journal article" date="2020" name="mSystems">
        <title>Genome- and Community-Level Interaction Insights into Carbon Utilization and Element Cycling Functions of Hydrothermarchaeota in Hydrothermal Sediment.</title>
        <authorList>
            <person name="Zhou Z."/>
            <person name="Liu Y."/>
            <person name="Xu W."/>
            <person name="Pan J."/>
            <person name="Luo Z.H."/>
            <person name="Li M."/>
        </authorList>
    </citation>
    <scope>NUCLEOTIDE SEQUENCE [LARGE SCALE GENOMIC DNA]</scope>
    <source>
        <strain evidence="2">HyVt-538</strain>
    </source>
</reference>
<dbReference type="AlphaFoldDB" id="A0A7V5NVZ3"/>
<dbReference type="InterPro" id="IPR021860">
    <property type="entry name" value="Peptidase_S12_Pab87-rel_C"/>
</dbReference>
<name>A0A7V5NVZ3_9PROT</name>
<dbReference type="Pfam" id="PF11954">
    <property type="entry name" value="DUF3471"/>
    <property type="match status" value="1"/>
</dbReference>
<gene>
    <name evidence="2" type="ORF">ENK01_00040</name>
</gene>
<proteinExistence type="predicted"/>
<evidence type="ECO:0000313" key="2">
    <source>
        <dbReference type="EMBL" id="HHI88314.1"/>
    </source>
</evidence>
<sequence length="102" mass="11732">MRPLPAYEGAYRDNWFGRVDIVRTGKGLRFLSHKSVNLKGDLVPFDGDTFIVCWDNRGFGADAYVRFRSDFAGQITGFDMRLVDPDADFSFDFHDLDFTRLP</sequence>
<feature type="domain" description="Peptidase S12 Pab87-related C-terminal" evidence="1">
    <location>
        <begin position="2"/>
        <end position="100"/>
    </location>
</feature>
<dbReference type="Proteomes" id="UP000885806">
    <property type="component" value="Unassembled WGS sequence"/>
</dbReference>
<dbReference type="EMBL" id="DROP01000002">
    <property type="protein sequence ID" value="HHI88314.1"/>
    <property type="molecule type" value="Genomic_DNA"/>
</dbReference>
<comment type="caution">
    <text evidence="2">The sequence shown here is derived from an EMBL/GenBank/DDBJ whole genome shotgun (WGS) entry which is preliminary data.</text>
</comment>
<accession>A0A7V5NVZ3</accession>
<protein>
    <submittedName>
        <fullName evidence="2">DUF3471 domain-containing protein</fullName>
    </submittedName>
</protein>
<dbReference type="Gene3D" id="2.40.128.600">
    <property type="match status" value="1"/>
</dbReference>
<organism evidence="2">
    <name type="scientific">Hellea balneolensis</name>
    <dbReference type="NCBI Taxonomy" id="287478"/>
    <lineage>
        <taxon>Bacteria</taxon>
        <taxon>Pseudomonadati</taxon>
        <taxon>Pseudomonadota</taxon>
        <taxon>Alphaproteobacteria</taxon>
        <taxon>Maricaulales</taxon>
        <taxon>Robiginitomaculaceae</taxon>
        <taxon>Hellea</taxon>
    </lineage>
</organism>